<dbReference type="InterPro" id="IPR029151">
    <property type="entry name" value="Sensor-like_sf"/>
</dbReference>
<gene>
    <name evidence="13" type="ORF">HRAG_01051</name>
</gene>
<dbReference type="Gene3D" id="3.30.450.20">
    <property type="entry name" value="PAS domain"/>
    <property type="match status" value="2"/>
</dbReference>
<feature type="domain" description="HAMP" evidence="12">
    <location>
        <begin position="382"/>
        <end position="432"/>
    </location>
</feature>
<evidence type="ECO:0000256" key="7">
    <source>
        <dbReference type="ARBA" id="ARBA00023224"/>
    </source>
</evidence>
<accession>C3XG55</accession>
<evidence type="ECO:0000313" key="13">
    <source>
        <dbReference type="EMBL" id="EEO23994.2"/>
    </source>
</evidence>
<dbReference type="InterPro" id="IPR004089">
    <property type="entry name" value="MCPsignal_dom"/>
</dbReference>
<feature type="transmembrane region" description="Helical" evidence="10">
    <location>
        <begin position="303"/>
        <end position="325"/>
    </location>
</feature>
<protein>
    <recommendedName>
        <fullName evidence="15">Methyl-accepting transducer domain-containing protein</fullName>
    </recommendedName>
</protein>
<dbReference type="SMART" id="SM00283">
    <property type="entry name" value="MA"/>
    <property type="match status" value="1"/>
</dbReference>
<dbReference type="CDD" id="cd12913">
    <property type="entry name" value="PDC1_MCP_like"/>
    <property type="match status" value="1"/>
</dbReference>
<dbReference type="PANTHER" id="PTHR32089">
    <property type="entry name" value="METHYL-ACCEPTING CHEMOTAXIS PROTEIN MCPB"/>
    <property type="match status" value="1"/>
</dbReference>
<organism evidence="13 14">
    <name type="scientific">Helicobacter bilis ATCC 43879</name>
    <dbReference type="NCBI Taxonomy" id="613026"/>
    <lineage>
        <taxon>Bacteria</taxon>
        <taxon>Pseudomonadati</taxon>
        <taxon>Campylobacterota</taxon>
        <taxon>Epsilonproteobacteria</taxon>
        <taxon>Campylobacterales</taxon>
        <taxon>Helicobacteraceae</taxon>
        <taxon>Helicobacter</taxon>
    </lineage>
</organism>
<sequence>MKQMSIKTKVALIAVAVIMLGIITLSIITMTMQKSESMEHAISSQANELRIVDLILQDSNQKYSTALEGLANSIKSLPSSMFEDEDVAIRAVGAFLQTHRQSTGALNSYVGFPSGAIVESEEGTDKQGLPYRMRGGKYTNDYNATQRPWYIGAVAKNGLYQTEVYEDSVTGKPNMSYAYPVVKNGKVVAVVGVDILLSTLQDYFTFLHEKNGSTIFVLDDKNIPYLATDTEIIMKKNAIFDEVAQWSAKTGDFEAFEIKDKGITRLAQCKTSHDKTFSLYTLCSFETLDDIEAPIKRQGYVQVGIGILFALIASAVIFGLVSFFLRPIDKIQKGLINFFAFLNHESKNTQTIDISSTDELGVMAKAINENIEKTKLGLDQDSKAVAQSVETARIIESGDFTARITETPHNPQLNELKNVLNHMLDDLEKKIGSDANEITRVFDSFTQLDFTTEVKNASGRVEVVTNTLGEEIRKMLHTSQKFAKDLESKSKELEESVQTLSQSSNHQASSLQQTAAAVEQITSSMQNVSSRTGEVITQSEDIKNVISIIRDIADQTNLLALNAAIEAARAGEHGRGFAVVADEVRKLAERTQKSLGEIEANTNILVQSINDMAESIKEQAQGISQINETITQLESITQQNVSIANHSQEISFAVDSVAMQILEDVNKKKF</sequence>
<dbReference type="eggNOG" id="COG0840">
    <property type="taxonomic scope" value="Bacteria"/>
</dbReference>
<dbReference type="Gene3D" id="1.10.287.950">
    <property type="entry name" value="Methyl-accepting chemotaxis protein"/>
    <property type="match status" value="1"/>
</dbReference>
<keyword evidence="6 10" id="KW-0472">Membrane</keyword>
<dbReference type="PRINTS" id="PR00260">
    <property type="entry name" value="CHEMTRNSDUCR"/>
</dbReference>
<evidence type="ECO:0008006" key="15">
    <source>
        <dbReference type="Google" id="ProtNLM"/>
    </source>
</evidence>
<dbReference type="GO" id="GO:0004888">
    <property type="term" value="F:transmembrane signaling receptor activity"/>
    <property type="evidence" value="ECO:0007669"/>
    <property type="project" value="InterPro"/>
</dbReference>
<keyword evidence="5 10" id="KW-1133">Transmembrane helix</keyword>
<dbReference type="GO" id="GO:0006935">
    <property type="term" value="P:chemotaxis"/>
    <property type="evidence" value="ECO:0007669"/>
    <property type="project" value="UniProtKB-KW"/>
</dbReference>
<dbReference type="GO" id="GO:0007165">
    <property type="term" value="P:signal transduction"/>
    <property type="evidence" value="ECO:0007669"/>
    <property type="project" value="UniProtKB-KW"/>
</dbReference>
<evidence type="ECO:0000256" key="5">
    <source>
        <dbReference type="ARBA" id="ARBA00022989"/>
    </source>
</evidence>
<keyword evidence="4 10" id="KW-0812">Transmembrane</keyword>
<dbReference type="EMBL" id="ACDN02000059">
    <property type="protein sequence ID" value="EEO23994.2"/>
    <property type="molecule type" value="Genomic_DNA"/>
</dbReference>
<dbReference type="HOGENOM" id="CLU_000445_107_30_7"/>
<keyword evidence="2" id="KW-1003">Cell membrane</keyword>
<dbReference type="InterPro" id="IPR003660">
    <property type="entry name" value="HAMP_dom"/>
</dbReference>
<evidence type="ECO:0000313" key="14">
    <source>
        <dbReference type="Proteomes" id="UP000005085"/>
    </source>
</evidence>
<dbReference type="SUPFAM" id="SSF58104">
    <property type="entry name" value="Methyl-accepting chemotaxis protein (MCP) signaling domain"/>
    <property type="match status" value="1"/>
</dbReference>
<dbReference type="Pfam" id="PF00015">
    <property type="entry name" value="MCPsignal"/>
    <property type="match status" value="1"/>
</dbReference>
<comment type="caution">
    <text evidence="13">The sequence shown here is derived from an EMBL/GenBank/DDBJ whole genome shotgun (WGS) entry which is preliminary data.</text>
</comment>
<evidence type="ECO:0000256" key="9">
    <source>
        <dbReference type="PROSITE-ProRule" id="PRU00284"/>
    </source>
</evidence>
<dbReference type="Pfam" id="PF02743">
    <property type="entry name" value="dCache_1"/>
    <property type="match status" value="1"/>
</dbReference>
<dbReference type="PANTHER" id="PTHR32089:SF112">
    <property type="entry name" value="LYSOZYME-LIKE PROTEIN-RELATED"/>
    <property type="match status" value="1"/>
</dbReference>
<keyword evidence="7 9" id="KW-0807">Transducer</keyword>
<name>C3XG55_9HELI</name>
<evidence type="ECO:0000256" key="6">
    <source>
        <dbReference type="ARBA" id="ARBA00023136"/>
    </source>
</evidence>
<comment type="similarity">
    <text evidence="8">Belongs to the methyl-accepting chemotaxis (MCP) protein family.</text>
</comment>
<evidence type="ECO:0000256" key="2">
    <source>
        <dbReference type="ARBA" id="ARBA00022475"/>
    </source>
</evidence>
<evidence type="ECO:0000259" key="12">
    <source>
        <dbReference type="PROSITE" id="PS50885"/>
    </source>
</evidence>
<dbReference type="Proteomes" id="UP000005085">
    <property type="component" value="Unassembled WGS sequence"/>
</dbReference>
<evidence type="ECO:0000256" key="8">
    <source>
        <dbReference type="ARBA" id="ARBA00029447"/>
    </source>
</evidence>
<keyword evidence="3" id="KW-0145">Chemotaxis</keyword>
<feature type="domain" description="Methyl-accepting transducer" evidence="11">
    <location>
        <begin position="450"/>
        <end position="670"/>
    </location>
</feature>
<feature type="transmembrane region" description="Helical" evidence="10">
    <location>
        <begin position="12"/>
        <end position="32"/>
    </location>
</feature>
<dbReference type="GO" id="GO:0005886">
    <property type="term" value="C:plasma membrane"/>
    <property type="evidence" value="ECO:0007669"/>
    <property type="project" value="UniProtKB-SubCell"/>
</dbReference>
<evidence type="ECO:0000259" key="11">
    <source>
        <dbReference type="PROSITE" id="PS50111"/>
    </source>
</evidence>
<dbReference type="PROSITE" id="PS50111">
    <property type="entry name" value="CHEMOTAXIS_TRANSDUC_2"/>
    <property type="match status" value="1"/>
</dbReference>
<dbReference type="PROSITE" id="PS50885">
    <property type="entry name" value="HAMP"/>
    <property type="match status" value="1"/>
</dbReference>
<evidence type="ECO:0000256" key="1">
    <source>
        <dbReference type="ARBA" id="ARBA00004651"/>
    </source>
</evidence>
<evidence type="ECO:0000256" key="4">
    <source>
        <dbReference type="ARBA" id="ARBA00022692"/>
    </source>
</evidence>
<dbReference type="InterPro" id="IPR004090">
    <property type="entry name" value="Chemotax_Me-accpt_rcpt"/>
</dbReference>
<keyword evidence="14" id="KW-1185">Reference proteome</keyword>
<dbReference type="SUPFAM" id="SSF103190">
    <property type="entry name" value="Sensory domain-like"/>
    <property type="match status" value="1"/>
</dbReference>
<evidence type="ECO:0000256" key="10">
    <source>
        <dbReference type="SAM" id="Phobius"/>
    </source>
</evidence>
<comment type="subcellular location">
    <subcellularLocation>
        <location evidence="1">Cell membrane</location>
        <topology evidence="1">Multi-pass membrane protein</topology>
    </subcellularLocation>
</comment>
<dbReference type="InterPro" id="IPR033479">
    <property type="entry name" value="dCache_1"/>
</dbReference>
<evidence type="ECO:0000256" key="3">
    <source>
        <dbReference type="ARBA" id="ARBA00022500"/>
    </source>
</evidence>
<reference evidence="13 14" key="1">
    <citation type="journal article" date="2014" name="Genome Announc.">
        <title>Draft genome sequences of six enterohepatic helicobacter species isolated from humans and one from rhesus macaques.</title>
        <authorList>
            <person name="Shen Z."/>
            <person name="Sheh A."/>
            <person name="Young S.K."/>
            <person name="Abouelliel A."/>
            <person name="Ward D.V."/>
            <person name="Earl A.M."/>
            <person name="Fox J.G."/>
        </authorList>
    </citation>
    <scope>NUCLEOTIDE SEQUENCE [LARGE SCALE GENOMIC DNA]</scope>
    <source>
        <strain evidence="13 14">ATCC 43879</strain>
    </source>
</reference>
<dbReference type="AlphaFoldDB" id="C3XG55"/>
<dbReference type="Pfam" id="PF00672">
    <property type="entry name" value="HAMP"/>
    <property type="match status" value="1"/>
</dbReference>
<proteinExistence type="inferred from homology"/>